<dbReference type="GO" id="GO:0035240">
    <property type="term" value="F:dopamine binding"/>
    <property type="evidence" value="ECO:0007669"/>
    <property type="project" value="InterPro"/>
</dbReference>
<protein>
    <recommendedName>
        <fullName evidence="10">G-protein coupled receptors family 1 profile domain-containing protein</fullName>
    </recommendedName>
</protein>
<feature type="transmembrane region" description="Helical" evidence="5">
    <location>
        <begin position="124"/>
        <end position="146"/>
    </location>
</feature>
<dbReference type="InterPro" id="IPR017452">
    <property type="entry name" value="GPCR_Rhodpsn_7TM"/>
</dbReference>
<keyword evidence="4 5" id="KW-0472">Membrane</keyword>
<dbReference type="GO" id="GO:0007189">
    <property type="term" value="P:adenylate cyclase-activating G protein-coupled receptor signaling pathway"/>
    <property type="evidence" value="ECO:0007669"/>
    <property type="project" value="TreeGrafter"/>
</dbReference>
<gene>
    <name evidence="8" type="ORF">AMSG_02398</name>
</gene>
<dbReference type="InterPro" id="IPR001414">
    <property type="entry name" value="GPR143"/>
</dbReference>
<feature type="transmembrane region" description="Helical" evidence="5">
    <location>
        <begin position="228"/>
        <end position="254"/>
    </location>
</feature>
<feature type="domain" description="G-protein coupled receptors family 1 profile" evidence="7">
    <location>
        <begin position="27"/>
        <end position="285"/>
    </location>
</feature>
<evidence type="ECO:0000259" key="6">
    <source>
        <dbReference type="PROSITE" id="PS50261"/>
    </source>
</evidence>
<feature type="domain" description="G-protein coupled receptors family 2 profile 2" evidence="6">
    <location>
        <begin position="11"/>
        <end position="289"/>
    </location>
</feature>
<dbReference type="Pfam" id="PF05462">
    <property type="entry name" value="Dicty_CAR"/>
    <property type="match status" value="1"/>
</dbReference>
<dbReference type="GO" id="GO:0004930">
    <property type="term" value="F:G protein-coupled receptor activity"/>
    <property type="evidence" value="ECO:0007669"/>
    <property type="project" value="InterPro"/>
</dbReference>
<dbReference type="InterPro" id="IPR017981">
    <property type="entry name" value="GPCR_2-like_7TM"/>
</dbReference>
<dbReference type="Proteomes" id="UP000054408">
    <property type="component" value="Unassembled WGS sequence"/>
</dbReference>
<organism evidence="8 9">
    <name type="scientific">Thecamonas trahens ATCC 50062</name>
    <dbReference type="NCBI Taxonomy" id="461836"/>
    <lineage>
        <taxon>Eukaryota</taxon>
        <taxon>Apusozoa</taxon>
        <taxon>Apusomonadida</taxon>
        <taxon>Apusomonadidae</taxon>
        <taxon>Thecamonas</taxon>
    </lineage>
</organism>
<comment type="subcellular location">
    <subcellularLocation>
        <location evidence="1">Membrane</location>
        <topology evidence="1">Multi-pass membrane protein</topology>
    </subcellularLocation>
</comment>
<dbReference type="OMA" id="IWPATFC"/>
<evidence type="ECO:0000256" key="2">
    <source>
        <dbReference type="ARBA" id="ARBA00022692"/>
    </source>
</evidence>
<evidence type="ECO:0000313" key="8">
    <source>
        <dbReference type="EMBL" id="KNC56428.1"/>
    </source>
</evidence>
<keyword evidence="3 5" id="KW-1133">Transmembrane helix</keyword>
<evidence type="ECO:0000313" key="9">
    <source>
        <dbReference type="Proteomes" id="UP000054408"/>
    </source>
</evidence>
<dbReference type="PRINTS" id="PR00965">
    <property type="entry name" value="OCULARALBNSM"/>
</dbReference>
<dbReference type="PROSITE" id="PS51257">
    <property type="entry name" value="PROKAR_LIPOPROTEIN"/>
    <property type="match status" value="1"/>
</dbReference>
<evidence type="ECO:0000256" key="3">
    <source>
        <dbReference type="ARBA" id="ARBA00022989"/>
    </source>
</evidence>
<dbReference type="GeneID" id="25562079"/>
<accession>A0A0L0DY10</accession>
<dbReference type="OrthoDB" id="10070607at2759"/>
<dbReference type="GO" id="GO:0007166">
    <property type="term" value="P:cell surface receptor signaling pathway"/>
    <property type="evidence" value="ECO:0007669"/>
    <property type="project" value="InterPro"/>
</dbReference>
<dbReference type="PANTHER" id="PTHR23112:SF0">
    <property type="entry name" value="TRANSMEMBRANE PROTEIN 116"/>
    <property type="match status" value="1"/>
</dbReference>
<evidence type="ECO:0000259" key="7">
    <source>
        <dbReference type="PROSITE" id="PS50262"/>
    </source>
</evidence>
<keyword evidence="2 5" id="KW-0812">Transmembrane</keyword>
<feature type="transmembrane region" description="Helical" evidence="5">
    <location>
        <begin position="179"/>
        <end position="199"/>
    </location>
</feature>
<name>A0A0L0DY10_THETB</name>
<dbReference type="STRING" id="461836.A0A0L0DY10"/>
<evidence type="ECO:0000256" key="1">
    <source>
        <dbReference type="ARBA" id="ARBA00004141"/>
    </source>
</evidence>
<dbReference type="RefSeq" id="XP_013760940.1">
    <property type="nucleotide sequence ID" value="XM_013905486.1"/>
</dbReference>
<feature type="transmembrane region" description="Helical" evidence="5">
    <location>
        <begin position="48"/>
        <end position="72"/>
    </location>
</feature>
<sequence length="376" mass="40254">MAIKDASTSRLTAYVAVCVAAGLASVVACLAVLLLRGRRLLSSPPRRALGALFACDLAAALGLVVAGCMWLTPSLRYDSACYVLGAWVYGWYLASFVWTGAFALEMYCLLSVRPQASAAARRFVIACLVSVTVPGGLLALVCIRAANQPPGAEVRIHHGDPDSSWCMWDPQSYSLVEMLTFYVPLALALVCVTCLYIAINRRLRSAIASSGIVTDKERAMSKSVRTSSLLYIGIFVLCWMFSLAAAILNNIAYFSSRITGNDLFPLYLAMGITAPSQGFFNAIVYGFDDCCVSGARRRRRRHGREAEALLSTTPTAGSPFVVAPLFRSSVQANDSSSHFRTHVPTPVHYGAGSSPGLATSSSFVAASGESSLGRMR</sequence>
<dbReference type="PROSITE" id="PS50261">
    <property type="entry name" value="G_PROTEIN_RECEP_F2_4"/>
    <property type="match status" value="1"/>
</dbReference>
<dbReference type="GO" id="GO:0005886">
    <property type="term" value="C:plasma membrane"/>
    <property type="evidence" value="ECO:0007669"/>
    <property type="project" value="TreeGrafter"/>
</dbReference>
<dbReference type="AlphaFoldDB" id="A0A0L0DY10"/>
<dbReference type="GO" id="GO:0072544">
    <property type="term" value="F:L-DOPA binding"/>
    <property type="evidence" value="ECO:0007669"/>
    <property type="project" value="InterPro"/>
</dbReference>
<evidence type="ECO:0000256" key="5">
    <source>
        <dbReference type="SAM" id="Phobius"/>
    </source>
</evidence>
<evidence type="ECO:0008006" key="10">
    <source>
        <dbReference type="Google" id="ProtNLM"/>
    </source>
</evidence>
<dbReference type="PROSITE" id="PS50262">
    <property type="entry name" value="G_PROTEIN_RECEP_F1_2"/>
    <property type="match status" value="1"/>
</dbReference>
<dbReference type="GO" id="GO:0072545">
    <property type="term" value="F:L-tyrosine binding"/>
    <property type="evidence" value="ECO:0007669"/>
    <property type="project" value="InterPro"/>
</dbReference>
<feature type="transmembrane region" description="Helical" evidence="5">
    <location>
        <begin position="12"/>
        <end position="36"/>
    </location>
</feature>
<feature type="transmembrane region" description="Helical" evidence="5">
    <location>
        <begin position="266"/>
        <end position="287"/>
    </location>
</feature>
<keyword evidence="9" id="KW-1185">Reference proteome</keyword>
<evidence type="ECO:0000256" key="4">
    <source>
        <dbReference type="ARBA" id="ARBA00023136"/>
    </source>
</evidence>
<reference evidence="8 9" key="1">
    <citation type="submission" date="2010-05" db="EMBL/GenBank/DDBJ databases">
        <title>The Genome Sequence of Thecamonas trahens ATCC 50062.</title>
        <authorList>
            <consortium name="The Broad Institute Genome Sequencing Platform"/>
            <person name="Russ C."/>
            <person name="Cuomo C."/>
            <person name="Shea T."/>
            <person name="Young S.K."/>
            <person name="Zeng Q."/>
            <person name="Koehrsen M."/>
            <person name="Haas B."/>
            <person name="Borodovsky M."/>
            <person name="Guigo R."/>
            <person name="Alvarado L."/>
            <person name="Berlin A."/>
            <person name="Bochicchio J."/>
            <person name="Borenstein D."/>
            <person name="Chapman S."/>
            <person name="Chen Z."/>
            <person name="Freedman E."/>
            <person name="Gellesch M."/>
            <person name="Goldberg J."/>
            <person name="Griggs A."/>
            <person name="Gujja S."/>
            <person name="Heilman E."/>
            <person name="Heiman D."/>
            <person name="Hepburn T."/>
            <person name="Howarth C."/>
            <person name="Jen D."/>
            <person name="Larson L."/>
            <person name="Mehta T."/>
            <person name="Park D."/>
            <person name="Pearson M."/>
            <person name="Roberts A."/>
            <person name="Saif S."/>
            <person name="Shenoy N."/>
            <person name="Sisk P."/>
            <person name="Stolte C."/>
            <person name="Sykes S."/>
            <person name="Thomson T."/>
            <person name="Walk T."/>
            <person name="White J."/>
            <person name="Yandava C."/>
            <person name="Burger G."/>
            <person name="Gray M.W."/>
            <person name="Holland P.W.H."/>
            <person name="King N."/>
            <person name="Lang F.B.F."/>
            <person name="Roger A.J."/>
            <person name="Ruiz-Trillo I."/>
            <person name="Lander E."/>
            <person name="Nusbaum C."/>
        </authorList>
    </citation>
    <scope>NUCLEOTIDE SEQUENCE [LARGE SCALE GENOMIC DNA]</scope>
    <source>
        <strain evidence="8 9">ATCC 50062</strain>
    </source>
</reference>
<dbReference type="SUPFAM" id="SSF81321">
    <property type="entry name" value="Family A G protein-coupled receptor-like"/>
    <property type="match status" value="1"/>
</dbReference>
<proteinExistence type="predicted"/>
<dbReference type="Gene3D" id="1.20.1070.10">
    <property type="entry name" value="Rhodopsin 7-helix transmembrane proteins"/>
    <property type="match status" value="1"/>
</dbReference>
<dbReference type="PANTHER" id="PTHR23112">
    <property type="entry name" value="G PROTEIN-COUPLED RECEPTOR 157-RELATED"/>
    <property type="match status" value="1"/>
</dbReference>
<dbReference type="EMBL" id="GL349441">
    <property type="protein sequence ID" value="KNC56428.1"/>
    <property type="molecule type" value="Genomic_DNA"/>
</dbReference>